<dbReference type="SUPFAM" id="SSF53850">
    <property type="entry name" value="Periplasmic binding protein-like II"/>
    <property type="match status" value="1"/>
</dbReference>
<dbReference type="CDD" id="cd13563">
    <property type="entry name" value="PBP2_SsuA_like_6"/>
    <property type="match status" value="1"/>
</dbReference>
<comment type="subcellular location">
    <subcellularLocation>
        <location evidence="1">Periplasm</location>
    </subcellularLocation>
</comment>
<dbReference type="Gene3D" id="3.40.190.10">
    <property type="entry name" value="Periplasmic binding protein-like II"/>
    <property type="match status" value="2"/>
</dbReference>
<evidence type="ECO:0000256" key="2">
    <source>
        <dbReference type="ARBA" id="ARBA00010742"/>
    </source>
</evidence>
<dbReference type="GO" id="GO:0042597">
    <property type="term" value="C:periplasmic space"/>
    <property type="evidence" value="ECO:0007669"/>
    <property type="project" value="UniProtKB-SubCell"/>
</dbReference>
<dbReference type="PANTHER" id="PTHR30024:SF47">
    <property type="entry name" value="TAURINE-BINDING PERIPLASMIC PROTEIN"/>
    <property type="match status" value="1"/>
</dbReference>
<feature type="domain" description="SsuA/THI5-like" evidence="4">
    <location>
        <begin position="97"/>
        <end position="261"/>
    </location>
</feature>
<organism evidence="5 6">
    <name type="scientific">Burkholderia lata (strain ATCC 17760 / DSM 23089 / LMG 22485 / NCIMB 9086 / R18194 / 383)</name>
    <dbReference type="NCBI Taxonomy" id="482957"/>
    <lineage>
        <taxon>Bacteria</taxon>
        <taxon>Pseudomonadati</taxon>
        <taxon>Pseudomonadota</taxon>
        <taxon>Betaproteobacteria</taxon>
        <taxon>Burkholderiales</taxon>
        <taxon>Burkholderiaceae</taxon>
        <taxon>Burkholderia</taxon>
        <taxon>Burkholderia cepacia complex</taxon>
    </lineage>
</organism>
<accession>A0A6P2N3R4</accession>
<evidence type="ECO:0000256" key="1">
    <source>
        <dbReference type="ARBA" id="ARBA00004418"/>
    </source>
</evidence>
<proteinExistence type="inferred from homology"/>
<name>A0A6P2N3R4_BURL3</name>
<protein>
    <submittedName>
        <fullName evidence="5">ABC transport system substrate-binding protein</fullName>
    </submittedName>
</protein>
<evidence type="ECO:0000259" key="4">
    <source>
        <dbReference type="Pfam" id="PF09084"/>
    </source>
</evidence>
<evidence type="ECO:0000256" key="3">
    <source>
        <dbReference type="ARBA" id="ARBA00022729"/>
    </source>
</evidence>
<evidence type="ECO:0000313" key="6">
    <source>
        <dbReference type="Proteomes" id="UP000494174"/>
    </source>
</evidence>
<dbReference type="Proteomes" id="UP000494174">
    <property type="component" value="Unassembled WGS sequence"/>
</dbReference>
<dbReference type="PANTHER" id="PTHR30024">
    <property type="entry name" value="ALIPHATIC SULFONATES-BINDING PROTEIN-RELATED"/>
    <property type="match status" value="1"/>
</dbReference>
<gene>
    <name evidence="5" type="ORF">BLA15945_04395</name>
</gene>
<evidence type="ECO:0000313" key="5">
    <source>
        <dbReference type="EMBL" id="VWB91140.1"/>
    </source>
</evidence>
<sequence>MATAVAPLRGRFIRSASAGTGHAAGPCIGMVRIDDPDPGLLEKTMTRPALALRRLLSRRSVRHALGAAATAATLLMAPAAHAAAPLKIGYSDWPGWVAFQVALDKGWFKEAGVDVDFEWFDYSASLDAFSAGKLDAVAATNGDALVTGAAGAKNVMILLTDYSAGNDMIVAKPPLRSVEALKGKKVGVELGLVDHLLLETALQKHGLKDGDVTLVNAKTNELPQVLGSSTDIAAVAAWQPNAGEALKRAPGARAIFTSADAPGLIYDAITVAPASLAARRADWAKVIKVWYRCVAYINDPKTQADAVRIMSARVGLAPEQYLPLLKGTHLLDEAAAKRAFRKGDGLDSIYGSTRNANAFNVRNAVYKQSQDIDAYIDPRLVAPH</sequence>
<keyword evidence="3" id="KW-0732">Signal</keyword>
<dbReference type="Pfam" id="PF09084">
    <property type="entry name" value="NMT1"/>
    <property type="match status" value="1"/>
</dbReference>
<dbReference type="AlphaFoldDB" id="A0A6P2N3R4"/>
<dbReference type="EMBL" id="CABVPU010000016">
    <property type="protein sequence ID" value="VWB91140.1"/>
    <property type="molecule type" value="Genomic_DNA"/>
</dbReference>
<dbReference type="InterPro" id="IPR015168">
    <property type="entry name" value="SsuA/THI5"/>
</dbReference>
<comment type="similarity">
    <text evidence="2">Belongs to the bacterial solute-binding protein SsuA/TauA family.</text>
</comment>
<reference evidence="5 6" key="1">
    <citation type="submission" date="2019-09" db="EMBL/GenBank/DDBJ databases">
        <authorList>
            <person name="Depoorter E."/>
        </authorList>
    </citation>
    <scope>NUCLEOTIDE SEQUENCE [LARGE SCALE GENOMIC DNA]</scope>
    <source>
        <strain evidence="5">R-15945</strain>
    </source>
</reference>